<dbReference type="EMBL" id="VSSQ01000038">
    <property type="protein sequence ID" value="MPL67753.1"/>
    <property type="molecule type" value="Genomic_DNA"/>
</dbReference>
<dbReference type="EC" id="2.1.1.170" evidence="4"/>
<evidence type="ECO:0000256" key="2">
    <source>
        <dbReference type="ARBA" id="ARBA00022552"/>
    </source>
</evidence>
<protein>
    <submittedName>
        <fullName evidence="4">Ribosomal RNA small subunit methyltransferase G</fullName>
        <ecNumber evidence="4">2.1.1.170</ecNumber>
    </submittedName>
</protein>
<evidence type="ECO:0000256" key="3">
    <source>
        <dbReference type="ARBA" id="ARBA00022679"/>
    </source>
</evidence>
<dbReference type="GO" id="GO:0070043">
    <property type="term" value="F:rRNA (guanine-N7-)-methyltransferase activity"/>
    <property type="evidence" value="ECO:0007669"/>
    <property type="project" value="TreeGrafter"/>
</dbReference>
<dbReference type="Gene3D" id="3.40.50.150">
    <property type="entry name" value="Vaccinia Virus protein VP39"/>
    <property type="match status" value="1"/>
</dbReference>
<dbReference type="SUPFAM" id="SSF53335">
    <property type="entry name" value="S-adenosyl-L-methionine-dependent methyltransferases"/>
    <property type="match status" value="1"/>
</dbReference>
<dbReference type="AlphaFoldDB" id="A0A644TLE1"/>
<keyword evidence="4" id="KW-0489">Methyltransferase</keyword>
<dbReference type="Pfam" id="PF02527">
    <property type="entry name" value="GidB"/>
    <property type="match status" value="1"/>
</dbReference>
<name>A0A644TLE1_9ZZZZ</name>
<evidence type="ECO:0000256" key="1">
    <source>
        <dbReference type="ARBA" id="ARBA00022490"/>
    </source>
</evidence>
<dbReference type="InterPro" id="IPR029063">
    <property type="entry name" value="SAM-dependent_MTases_sf"/>
</dbReference>
<keyword evidence="2" id="KW-0698">rRNA processing</keyword>
<dbReference type="PIRSF" id="PIRSF003078">
    <property type="entry name" value="GidB"/>
    <property type="match status" value="1"/>
</dbReference>
<reference evidence="4" key="1">
    <citation type="submission" date="2019-08" db="EMBL/GenBank/DDBJ databases">
        <authorList>
            <person name="Kucharzyk K."/>
            <person name="Murdoch R.W."/>
            <person name="Higgins S."/>
            <person name="Loffler F."/>
        </authorList>
    </citation>
    <scope>NUCLEOTIDE SEQUENCE</scope>
</reference>
<organism evidence="4">
    <name type="scientific">bioreactor metagenome</name>
    <dbReference type="NCBI Taxonomy" id="1076179"/>
    <lineage>
        <taxon>unclassified sequences</taxon>
        <taxon>metagenomes</taxon>
        <taxon>ecological metagenomes</taxon>
    </lineage>
</organism>
<dbReference type="PANTHER" id="PTHR31760">
    <property type="entry name" value="S-ADENOSYL-L-METHIONINE-DEPENDENT METHYLTRANSFERASES SUPERFAMILY PROTEIN"/>
    <property type="match status" value="1"/>
</dbReference>
<dbReference type="CDD" id="cd02440">
    <property type="entry name" value="AdoMet_MTases"/>
    <property type="match status" value="1"/>
</dbReference>
<sequence length="249" mass="27378">MDESPSLLERGLSTLGIQGRDQVLETLLRYVREIEVWNPTYGLVNAAGQDLIIKHILDSLAPWRLLEELLIECDQAVAGNAAGKAGESIVGPDGPKSPERSTLTDIGTGAGLPGIPLSVIMPTRKFKLVERMGKRTTFLESQKTILSLNNVEIIEGEAERAVGPHDIVLFRAFRPFSELKLFKSIWKALKPGGALFAYKGKQFNAKLELAGMAVDPVLAAPFAQAQIQPVWVPFLEEERCVVIVRKPRL</sequence>
<dbReference type="GO" id="GO:0005829">
    <property type="term" value="C:cytosol"/>
    <property type="evidence" value="ECO:0007669"/>
    <property type="project" value="TreeGrafter"/>
</dbReference>
<dbReference type="InterPro" id="IPR003682">
    <property type="entry name" value="rRNA_ssu_MeTfrase_G"/>
</dbReference>
<accession>A0A644TLE1</accession>
<evidence type="ECO:0000313" key="4">
    <source>
        <dbReference type="EMBL" id="MPL67753.1"/>
    </source>
</evidence>
<dbReference type="PANTHER" id="PTHR31760:SF0">
    <property type="entry name" value="S-ADENOSYL-L-METHIONINE-DEPENDENT METHYLTRANSFERASES SUPERFAMILY PROTEIN"/>
    <property type="match status" value="1"/>
</dbReference>
<comment type="caution">
    <text evidence="4">The sequence shown here is derived from an EMBL/GenBank/DDBJ whole genome shotgun (WGS) entry which is preliminary data.</text>
</comment>
<keyword evidence="1" id="KW-0963">Cytoplasm</keyword>
<proteinExistence type="inferred from homology"/>
<keyword evidence="3 4" id="KW-0808">Transferase</keyword>
<gene>
    <name evidence="4" type="primary">rsmG_7</name>
    <name evidence="4" type="ORF">SDC9_13451</name>
</gene>
<dbReference type="HAMAP" id="MF_00074">
    <property type="entry name" value="16SrRNA_methyltr_G"/>
    <property type="match status" value="1"/>
</dbReference>